<dbReference type="OrthoDB" id="190276at2"/>
<name>A0A1W2ECZ7_9SPHI</name>
<dbReference type="EMBL" id="FWYB01000011">
    <property type="protein sequence ID" value="SMD07565.1"/>
    <property type="molecule type" value="Genomic_DNA"/>
</dbReference>
<dbReference type="SUPFAM" id="SSF51197">
    <property type="entry name" value="Clavaminate synthase-like"/>
    <property type="match status" value="1"/>
</dbReference>
<dbReference type="Proteomes" id="UP000192678">
    <property type="component" value="Unassembled WGS sequence"/>
</dbReference>
<dbReference type="RefSeq" id="WP_084291006.1">
    <property type="nucleotide sequence ID" value="NZ_FWYB01000011.1"/>
</dbReference>
<evidence type="ECO:0000256" key="4">
    <source>
        <dbReference type="ARBA" id="ARBA00022842"/>
    </source>
</evidence>
<dbReference type="PANTHER" id="PTHR31212:SF4">
    <property type="entry name" value="ALPHA-KETOGLUTARATE-DEPENDENT DIOXYGENASE ALKB HOMOLOG 3"/>
    <property type="match status" value="1"/>
</dbReference>
<evidence type="ECO:0000256" key="1">
    <source>
        <dbReference type="ARBA" id="ARBA00001954"/>
    </source>
</evidence>
<dbReference type="STRING" id="475255.SAMN04488101_111151"/>
<dbReference type="InterPro" id="IPR037151">
    <property type="entry name" value="AlkB-like_sf"/>
</dbReference>
<keyword evidence="6" id="KW-0560">Oxidoreductase</keyword>
<evidence type="ECO:0000256" key="8">
    <source>
        <dbReference type="ARBA" id="ARBA00023204"/>
    </source>
</evidence>
<evidence type="ECO:0000256" key="5">
    <source>
        <dbReference type="ARBA" id="ARBA00022964"/>
    </source>
</evidence>
<feature type="domain" description="Fe2OG dioxygenase" evidence="9">
    <location>
        <begin position="104"/>
        <end position="201"/>
    </location>
</feature>
<evidence type="ECO:0000256" key="7">
    <source>
        <dbReference type="ARBA" id="ARBA00023004"/>
    </source>
</evidence>
<keyword evidence="11" id="KW-1185">Reference proteome</keyword>
<dbReference type="GO" id="GO:0046872">
    <property type="term" value="F:metal ion binding"/>
    <property type="evidence" value="ECO:0007669"/>
    <property type="project" value="UniProtKB-KW"/>
</dbReference>
<dbReference type="InterPro" id="IPR032854">
    <property type="entry name" value="ALKBH3"/>
</dbReference>
<comment type="cofactor">
    <cofactor evidence="1">
        <name>Fe(2+)</name>
        <dbReference type="ChEBI" id="CHEBI:29033"/>
    </cofactor>
</comment>
<protein>
    <submittedName>
        <fullName evidence="10">Alkylated DNA repair dioxygenase AlkB</fullName>
    </submittedName>
</protein>
<dbReference type="Gene3D" id="2.60.120.590">
    <property type="entry name" value="Alpha-ketoglutarate-dependent dioxygenase AlkB-like"/>
    <property type="match status" value="1"/>
</dbReference>
<evidence type="ECO:0000313" key="11">
    <source>
        <dbReference type="Proteomes" id="UP000192678"/>
    </source>
</evidence>
<evidence type="ECO:0000259" key="9">
    <source>
        <dbReference type="PROSITE" id="PS51471"/>
    </source>
</evidence>
<keyword evidence="5 10" id="KW-0223">Dioxygenase</keyword>
<evidence type="ECO:0000256" key="2">
    <source>
        <dbReference type="ARBA" id="ARBA00022723"/>
    </source>
</evidence>
<evidence type="ECO:0000256" key="3">
    <source>
        <dbReference type="ARBA" id="ARBA00022763"/>
    </source>
</evidence>
<dbReference type="GO" id="GO:0032451">
    <property type="term" value="F:demethylase activity"/>
    <property type="evidence" value="ECO:0007669"/>
    <property type="project" value="UniProtKB-ARBA"/>
</dbReference>
<proteinExistence type="predicted"/>
<dbReference type="GO" id="GO:0006307">
    <property type="term" value="P:DNA alkylation repair"/>
    <property type="evidence" value="ECO:0007669"/>
    <property type="project" value="InterPro"/>
</dbReference>
<evidence type="ECO:0000313" key="10">
    <source>
        <dbReference type="EMBL" id="SMD07565.1"/>
    </source>
</evidence>
<dbReference type="GO" id="GO:0016787">
    <property type="term" value="F:hydrolase activity"/>
    <property type="evidence" value="ECO:0007669"/>
    <property type="project" value="UniProtKB-ARBA"/>
</dbReference>
<dbReference type="InterPro" id="IPR027450">
    <property type="entry name" value="AlkB-like"/>
</dbReference>
<dbReference type="PANTHER" id="PTHR31212">
    <property type="entry name" value="ALPHA-KETOGLUTARATE-DEPENDENT DIOXYGENASE ALKB HOMOLOG 3"/>
    <property type="match status" value="1"/>
</dbReference>
<dbReference type="InterPro" id="IPR005123">
    <property type="entry name" value="Oxoglu/Fe-dep_dioxygenase_dom"/>
</dbReference>
<evidence type="ECO:0000256" key="6">
    <source>
        <dbReference type="ARBA" id="ARBA00023002"/>
    </source>
</evidence>
<dbReference type="FunFam" id="2.60.120.590:FF:000004">
    <property type="entry name" value="DNA oxidative demethylase ALKBH2"/>
    <property type="match status" value="1"/>
</dbReference>
<gene>
    <name evidence="10" type="ORF">SAMN04488101_111151</name>
</gene>
<dbReference type="GO" id="GO:0140097">
    <property type="term" value="F:catalytic activity, acting on DNA"/>
    <property type="evidence" value="ECO:0007669"/>
    <property type="project" value="UniProtKB-ARBA"/>
</dbReference>
<keyword evidence="7" id="KW-0408">Iron</keyword>
<keyword evidence="4" id="KW-0460">Magnesium</keyword>
<keyword evidence="3" id="KW-0227">DNA damage</keyword>
<dbReference type="PROSITE" id="PS51471">
    <property type="entry name" value="FE2OG_OXY"/>
    <property type="match status" value="1"/>
</dbReference>
<sequence>MDLFNTDTPGSRNLLPYDGSVQYFGKLMSGQTADHYLDTLLHNIEWKNDEAVIFGKHILTKRKVAWYGDQEFEYTYSNTTKRALPWTTALLELKKIAEKTLGETFNSCLLNLYHNGDEGMAWHSDGEKDLKKNGAIGSMSFGAERKFAFKHKQNKQTVSLILEHGSLLVMKDNTQTNWLHRLPPTKLTQKPRVNLTFRTIVT</sequence>
<dbReference type="GO" id="GO:0016705">
    <property type="term" value="F:oxidoreductase activity, acting on paired donors, with incorporation or reduction of molecular oxygen"/>
    <property type="evidence" value="ECO:0007669"/>
    <property type="project" value="UniProtKB-ARBA"/>
</dbReference>
<keyword evidence="2" id="KW-0479">Metal-binding</keyword>
<dbReference type="Pfam" id="PF13532">
    <property type="entry name" value="2OG-FeII_Oxy_2"/>
    <property type="match status" value="1"/>
</dbReference>
<dbReference type="AlphaFoldDB" id="A0A1W2ECZ7"/>
<organism evidence="10 11">
    <name type="scientific">Pedobacter nyackensis</name>
    <dbReference type="NCBI Taxonomy" id="475255"/>
    <lineage>
        <taxon>Bacteria</taxon>
        <taxon>Pseudomonadati</taxon>
        <taxon>Bacteroidota</taxon>
        <taxon>Sphingobacteriia</taxon>
        <taxon>Sphingobacteriales</taxon>
        <taxon>Sphingobacteriaceae</taxon>
        <taxon>Pedobacter</taxon>
    </lineage>
</organism>
<dbReference type="GO" id="GO:0051213">
    <property type="term" value="F:dioxygenase activity"/>
    <property type="evidence" value="ECO:0007669"/>
    <property type="project" value="UniProtKB-KW"/>
</dbReference>
<accession>A0A1W2ECZ7</accession>
<reference evidence="10 11" key="1">
    <citation type="submission" date="2017-04" db="EMBL/GenBank/DDBJ databases">
        <authorList>
            <person name="Afonso C.L."/>
            <person name="Miller P.J."/>
            <person name="Scott M.A."/>
            <person name="Spackman E."/>
            <person name="Goraichik I."/>
            <person name="Dimitrov K.M."/>
            <person name="Suarez D.L."/>
            <person name="Swayne D.E."/>
        </authorList>
    </citation>
    <scope>NUCLEOTIDE SEQUENCE [LARGE SCALE GENOMIC DNA]</scope>
    <source>
        <strain evidence="10 11">DSM 19625</strain>
    </source>
</reference>
<keyword evidence="8" id="KW-0234">DNA repair</keyword>